<evidence type="ECO:0000313" key="2">
    <source>
        <dbReference type="Proteomes" id="UP000015241"/>
    </source>
</evidence>
<feature type="non-terminal residue" evidence="1">
    <location>
        <position position="234"/>
    </location>
</feature>
<keyword evidence="2" id="KW-1185">Reference proteome</keyword>
<dbReference type="HOGENOM" id="CLU_093362_0_0_1"/>
<evidence type="ECO:0000313" key="1">
    <source>
        <dbReference type="EMBL" id="EPS97273.1"/>
    </source>
</evidence>
<dbReference type="InParanoid" id="S8E1M8"/>
<reference evidence="1 2" key="1">
    <citation type="journal article" date="2012" name="Science">
        <title>The Paleozoic origin of enzymatic lignin decomposition reconstructed from 31 fungal genomes.</title>
        <authorList>
            <person name="Floudas D."/>
            <person name="Binder M."/>
            <person name="Riley R."/>
            <person name="Barry K."/>
            <person name="Blanchette R.A."/>
            <person name="Henrissat B."/>
            <person name="Martinez A.T."/>
            <person name="Otillar R."/>
            <person name="Spatafora J.W."/>
            <person name="Yadav J.S."/>
            <person name="Aerts A."/>
            <person name="Benoit I."/>
            <person name="Boyd A."/>
            <person name="Carlson A."/>
            <person name="Copeland A."/>
            <person name="Coutinho P.M."/>
            <person name="de Vries R.P."/>
            <person name="Ferreira P."/>
            <person name="Findley K."/>
            <person name="Foster B."/>
            <person name="Gaskell J."/>
            <person name="Glotzer D."/>
            <person name="Gorecki P."/>
            <person name="Heitman J."/>
            <person name="Hesse C."/>
            <person name="Hori C."/>
            <person name="Igarashi K."/>
            <person name="Jurgens J.A."/>
            <person name="Kallen N."/>
            <person name="Kersten P."/>
            <person name="Kohler A."/>
            <person name="Kuees U."/>
            <person name="Kumar T.K.A."/>
            <person name="Kuo A."/>
            <person name="LaButti K."/>
            <person name="Larrondo L.F."/>
            <person name="Lindquist E."/>
            <person name="Ling A."/>
            <person name="Lombard V."/>
            <person name="Lucas S."/>
            <person name="Lundell T."/>
            <person name="Martin R."/>
            <person name="McLaughlin D.J."/>
            <person name="Morgenstern I."/>
            <person name="Morin E."/>
            <person name="Murat C."/>
            <person name="Nagy L.G."/>
            <person name="Nolan M."/>
            <person name="Ohm R.A."/>
            <person name="Patyshakuliyeva A."/>
            <person name="Rokas A."/>
            <person name="Ruiz-Duenas F.J."/>
            <person name="Sabat G."/>
            <person name="Salamov A."/>
            <person name="Samejima M."/>
            <person name="Schmutz J."/>
            <person name="Slot J.C."/>
            <person name="St John F."/>
            <person name="Stenlid J."/>
            <person name="Sun H."/>
            <person name="Sun S."/>
            <person name="Syed K."/>
            <person name="Tsang A."/>
            <person name="Wiebenga A."/>
            <person name="Young D."/>
            <person name="Pisabarro A."/>
            <person name="Eastwood D.C."/>
            <person name="Martin F."/>
            <person name="Cullen D."/>
            <person name="Grigoriev I.V."/>
            <person name="Hibbett D.S."/>
        </authorList>
    </citation>
    <scope>NUCLEOTIDE SEQUENCE</scope>
    <source>
        <strain evidence="2">FP-58527</strain>
    </source>
</reference>
<organism evidence="1 2">
    <name type="scientific">Fomitopsis schrenkii</name>
    <name type="common">Brown rot fungus</name>
    <dbReference type="NCBI Taxonomy" id="2126942"/>
    <lineage>
        <taxon>Eukaryota</taxon>
        <taxon>Fungi</taxon>
        <taxon>Dikarya</taxon>
        <taxon>Basidiomycota</taxon>
        <taxon>Agaricomycotina</taxon>
        <taxon>Agaricomycetes</taxon>
        <taxon>Polyporales</taxon>
        <taxon>Fomitopsis</taxon>
    </lineage>
</organism>
<accession>S8E1M8</accession>
<dbReference type="OrthoDB" id="2793533at2759"/>
<dbReference type="EMBL" id="KE504177">
    <property type="protein sequence ID" value="EPS97273.1"/>
    <property type="molecule type" value="Genomic_DNA"/>
</dbReference>
<dbReference type="Proteomes" id="UP000015241">
    <property type="component" value="Unassembled WGS sequence"/>
</dbReference>
<dbReference type="AlphaFoldDB" id="S8E1M8"/>
<feature type="non-terminal residue" evidence="1">
    <location>
        <position position="1"/>
    </location>
</feature>
<proteinExistence type="predicted"/>
<protein>
    <submittedName>
        <fullName evidence="1">Uncharacterized protein</fullName>
    </submittedName>
</protein>
<sequence length="234" mass="26725">WLRRYLTMGSERPTWAFLVDVLINRATLTAHGKVPTNAQVNTYIQSWRPSTSYTSDLPRYIKRMLKAGTKNNVSFAAIKLDNELKLQLPIWYHLNATAHLRRLDNTKASVCLPKHHGVDTVRDLVKAVHEQMNPTTGRNKPHSLNNKCKCEVCETIRRNGCQHPETCRAAARRILDRLSKKWQPLTEPQQDGLTLTHHRAEKNIAARENKKEALTLDPTVTCRGGITEAFRAFV</sequence>
<name>S8E1M8_FOMSC</name>
<gene>
    <name evidence="1" type="ORF">FOMPIDRAFT_1105654</name>
</gene>